<dbReference type="PANTHER" id="PTHR43236:SF1">
    <property type="entry name" value="BLL7220 PROTEIN"/>
    <property type="match status" value="1"/>
</dbReference>
<dbReference type="InterPro" id="IPR052345">
    <property type="entry name" value="Rad_response_metalloprotease"/>
</dbReference>
<evidence type="ECO:0000259" key="1">
    <source>
        <dbReference type="PROSITE" id="PS50943"/>
    </source>
</evidence>
<accession>A0A239PSQ2</accession>
<dbReference type="EMBL" id="FZQA01000003">
    <property type="protein sequence ID" value="SNT73190.1"/>
    <property type="molecule type" value="Genomic_DNA"/>
</dbReference>
<dbReference type="RefSeq" id="WP_089412071.1">
    <property type="nucleotide sequence ID" value="NZ_FZQA01000003.1"/>
</dbReference>
<dbReference type="OrthoDB" id="5659783at2"/>
<protein>
    <submittedName>
        <fullName evidence="2">Transcriptional regulator, contains XRE-family HTH domain</fullName>
    </submittedName>
</protein>
<dbReference type="PANTHER" id="PTHR43236">
    <property type="entry name" value="ANTITOXIN HIGA1"/>
    <property type="match status" value="1"/>
</dbReference>
<dbReference type="SUPFAM" id="SSF47413">
    <property type="entry name" value="lambda repressor-like DNA-binding domains"/>
    <property type="match status" value="1"/>
</dbReference>
<dbReference type="AlphaFoldDB" id="A0A239PSQ2"/>
<dbReference type="InterPro" id="IPR036286">
    <property type="entry name" value="LexA/Signal_pep-like_sf"/>
</dbReference>
<sequence length="219" mass="24455">MRDFLTFDSPATIGERIRLARKASGLNQAALAERIGVTQPAVANWESGVHDPRRLMLARLAEALAVPLDWLAGGARSTHERDTHPAAAYLRRPIHHTPVISFRDAARFIDDTSPDPHSMAEDYIPVTTAIHKAFALFISDEAVDLAFPKDTLVVIDYMDRRPTDGAFCLAAPFNFPILRRWRESPPRLEPQSSDPAHKTIMLDHDPKIIGCARVSIRIH</sequence>
<dbReference type="PROSITE" id="PS50943">
    <property type="entry name" value="HTH_CROC1"/>
    <property type="match status" value="1"/>
</dbReference>
<evidence type="ECO:0000313" key="3">
    <source>
        <dbReference type="Proteomes" id="UP000198346"/>
    </source>
</evidence>
<organism evidence="2 3">
    <name type="scientific">Amphiplicatus metriothermophilus</name>
    <dbReference type="NCBI Taxonomy" id="1519374"/>
    <lineage>
        <taxon>Bacteria</taxon>
        <taxon>Pseudomonadati</taxon>
        <taxon>Pseudomonadota</taxon>
        <taxon>Alphaproteobacteria</taxon>
        <taxon>Parvularculales</taxon>
        <taxon>Parvularculaceae</taxon>
        <taxon>Amphiplicatus</taxon>
    </lineage>
</organism>
<dbReference type="InterPro" id="IPR001387">
    <property type="entry name" value="Cro/C1-type_HTH"/>
</dbReference>
<evidence type="ECO:0000313" key="2">
    <source>
        <dbReference type="EMBL" id="SNT73190.1"/>
    </source>
</evidence>
<dbReference type="SMART" id="SM00530">
    <property type="entry name" value="HTH_XRE"/>
    <property type="match status" value="1"/>
</dbReference>
<dbReference type="Pfam" id="PF01381">
    <property type="entry name" value="HTH_3"/>
    <property type="match status" value="1"/>
</dbReference>
<gene>
    <name evidence="2" type="ORF">SAMN06297382_1588</name>
</gene>
<dbReference type="InterPro" id="IPR010982">
    <property type="entry name" value="Lambda_DNA-bd_dom_sf"/>
</dbReference>
<dbReference type="SUPFAM" id="SSF51306">
    <property type="entry name" value="LexA/Signal peptidase"/>
    <property type="match status" value="1"/>
</dbReference>
<name>A0A239PSQ2_9PROT</name>
<reference evidence="2 3" key="1">
    <citation type="submission" date="2017-07" db="EMBL/GenBank/DDBJ databases">
        <authorList>
            <person name="Sun Z.S."/>
            <person name="Albrecht U."/>
            <person name="Echele G."/>
            <person name="Lee C.C."/>
        </authorList>
    </citation>
    <scope>NUCLEOTIDE SEQUENCE [LARGE SCALE GENOMIC DNA]</scope>
    <source>
        <strain evidence="2 3">CGMCC 1.12710</strain>
    </source>
</reference>
<keyword evidence="3" id="KW-1185">Reference proteome</keyword>
<feature type="domain" description="HTH cro/C1-type" evidence="1">
    <location>
        <begin position="17"/>
        <end position="71"/>
    </location>
</feature>
<dbReference type="Proteomes" id="UP000198346">
    <property type="component" value="Unassembled WGS sequence"/>
</dbReference>
<dbReference type="CDD" id="cd00093">
    <property type="entry name" value="HTH_XRE"/>
    <property type="match status" value="1"/>
</dbReference>
<proteinExistence type="predicted"/>
<dbReference type="Gene3D" id="2.10.109.10">
    <property type="entry name" value="Umud Fragment, subunit A"/>
    <property type="match status" value="1"/>
</dbReference>
<dbReference type="Gene3D" id="1.10.260.40">
    <property type="entry name" value="lambda repressor-like DNA-binding domains"/>
    <property type="match status" value="1"/>
</dbReference>
<dbReference type="GO" id="GO:0003677">
    <property type="term" value="F:DNA binding"/>
    <property type="evidence" value="ECO:0007669"/>
    <property type="project" value="InterPro"/>
</dbReference>